<accession>A0AAX2CDU1</accession>
<evidence type="ECO:0000259" key="1">
    <source>
        <dbReference type="Pfam" id="PF13524"/>
    </source>
</evidence>
<evidence type="ECO:0000313" key="2">
    <source>
        <dbReference type="EMBL" id="SCL86046.1"/>
    </source>
</evidence>
<gene>
    <name evidence="2" type="ORF">BCB44BAC_00878</name>
</gene>
<dbReference type="AlphaFoldDB" id="A0AAX2CDU1"/>
<proteinExistence type="predicted"/>
<comment type="caution">
    <text evidence="2">The sequence shown here is derived from an EMBL/GenBank/DDBJ whole genome shotgun (WGS) entry which is preliminary data.</text>
</comment>
<dbReference type="EMBL" id="FMIK01000017">
    <property type="protein sequence ID" value="SCL86046.1"/>
    <property type="molecule type" value="Genomic_DNA"/>
</dbReference>
<protein>
    <submittedName>
        <fullName evidence="2">Spore maturation protein</fullName>
    </submittedName>
</protein>
<dbReference type="RefSeq" id="WP_011983873.1">
    <property type="nucleotide sequence ID" value="NZ_CP024096.1"/>
</dbReference>
<dbReference type="Pfam" id="PF13524">
    <property type="entry name" value="Glyco_trans_1_2"/>
    <property type="match status" value="1"/>
</dbReference>
<organism evidence="2 3">
    <name type="scientific">Bacillus cytotoxicus</name>
    <dbReference type="NCBI Taxonomy" id="580165"/>
    <lineage>
        <taxon>Bacteria</taxon>
        <taxon>Bacillati</taxon>
        <taxon>Bacillota</taxon>
        <taxon>Bacilli</taxon>
        <taxon>Bacillales</taxon>
        <taxon>Bacillaceae</taxon>
        <taxon>Bacillus</taxon>
        <taxon>Bacillus cereus group</taxon>
    </lineage>
</organism>
<name>A0AAX2CDU1_9BACI</name>
<reference evidence="2 3" key="1">
    <citation type="submission" date="2016-08" db="EMBL/GenBank/DDBJ databases">
        <authorList>
            <person name="Loux V."/>
            <person name="Rue O."/>
        </authorList>
    </citation>
    <scope>NUCLEOTIDE SEQUENCE [LARGE SCALE GENOMIC DNA]</scope>
    <source>
        <strain evidence="2 3">AFSSA_08CEB44bac</strain>
    </source>
</reference>
<dbReference type="Proteomes" id="UP000242164">
    <property type="component" value="Unassembled WGS sequence"/>
</dbReference>
<feature type="domain" description="Spore protein YkvP/CgeB glycosyl transferase-like" evidence="1">
    <location>
        <begin position="163"/>
        <end position="321"/>
    </location>
</feature>
<dbReference type="GeneID" id="33896149"/>
<dbReference type="InterPro" id="IPR055259">
    <property type="entry name" value="YkvP/CgeB_Glyco_trans-like"/>
</dbReference>
<sequence>MNENNVKKILFIRSGTPFYFPALETAIFNSLQRASSNVMMVHIEKAIKTAVRTKPDFILVLHGLREEFNQIIPELKKLGFTTGIWLTDDPYYMDLTQNIVPYYDYIFTQDLNCIKFYRSRGCKNVFYLPLAADHNVYKPDFKDKSNHYEISFIGTAFKNRIEFIDSISEYLVCKNLKIVGFGWEKLKSYKILKDKIKLLPLGKYEDALQYYVSTKININLHRSPYDKDMNSNAANIAAYSVNNRTFEINSSGSFQLTDIRPDIAKHYIPSVEIETFCNPQEFIEKAEYYLENVKERKQIAKNGLIRTLKHHTYDKRVIQLLNYINEIDKYPKK</sequence>
<evidence type="ECO:0000313" key="3">
    <source>
        <dbReference type="Proteomes" id="UP000242164"/>
    </source>
</evidence>